<dbReference type="GO" id="GO:0003700">
    <property type="term" value="F:DNA-binding transcription factor activity"/>
    <property type="evidence" value="ECO:0007669"/>
    <property type="project" value="InterPro"/>
</dbReference>
<evidence type="ECO:0000256" key="2">
    <source>
        <dbReference type="ARBA" id="ARBA00023125"/>
    </source>
</evidence>
<evidence type="ECO:0000256" key="1">
    <source>
        <dbReference type="ARBA" id="ARBA00023015"/>
    </source>
</evidence>
<dbReference type="OrthoDB" id="8077146at2"/>
<dbReference type="SMART" id="SM00347">
    <property type="entry name" value="HTH_MARR"/>
    <property type="match status" value="1"/>
</dbReference>
<feature type="domain" description="HTH marR-type" evidence="4">
    <location>
        <begin position="19"/>
        <end position="151"/>
    </location>
</feature>
<dbReference type="InterPro" id="IPR036390">
    <property type="entry name" value="WH_DNA-bd_sf"/>
</dbReference>
<evidence type="ECO:0000313" key="5">
    <source>
        <dbReference type="EMBL" id="SHK28041.1"/>
    </source>
</evidence>
<dbReference type="AlphaFoldDB" id="A0A1H0I1L5"/>
<evidence type="ECO:0000313" key="6">
    <source>
        <dbReference type="Proteomes" id="UP000324252"/>
    </source>
</evidence>
<dbReference type="PROSITE" id="PS50995">
    <property type="entry name" value="HTH_MARR_2"/>
    <property type="match status" value="1"/>
</dbReference>
<dbReference type="PANTHER" id="PTHR42756:SF1">
    <property type="entry name" value="TRANSCRIPTIONAL REPRESSOR OF EMRAB OPERON"/>
    <property type="match status" value="1"/>
</dbReference>
<accession>A0A1H0I1L5</accession>
<evidence type="ECO:0000259" key="4">
    <source>
        <dbReference type="PROSITE" id="PS50995"/>
    </source>
</evidence>
<dbReference type="InterPro" id="IPR000835">
    <property type="entry name" value="HTH_MarR-typ"/>
</dbReference>
<protein>
    <submittedName>
        <fullName evidence="5">DNA-binding transcriptional regulator, MarR family</fullName>
    </submittedName>
</protein>
<dbReference type="InterPro" id="IPR036388">
    <property type="entry name" value="WH-like_DNA-bd_sf"/>
</dbReference>
<dbReference type="PRINTS" id="PR00598">
    <property type="entry name" value="HTHMARR"/>
</dbReference>
<proteinExistence type="predicted"/>
<keyword evidence="1" id="KW-0805">Transcription regulation</keyword>
<dbReference type="Proteomes" id="UP000324252">
    <property type="component" value="Unassembled WGS sequence"/>
</dbReference>
<reference evidence="5 6" key="1">
    <citation type="submission" date="2016-11" db="EMBL/GenBank/DDBJ databases">
        <authorList>
            <person name="Varghese N."/>
            <person name="Submissions S."/>
        </authorList>
    </citation>
    <scope>NUCLEOTIDE SEQUENCE [LARGE SCALE GENOMIC DNA]</scope>
    <source>
        <strain evidence="5 6">DSM 29620</strain>
    </source>
</reference>
<dbReference type="Pfam" id="PF01047">
    <property type="entry name" value="MarR"/>
    <property type="match status" value="1"/>
</dbReference>
<dbReference type="GO" id="GO:0003677">
    <property type="term" value="F:DNA binding"/>
    <property type="evidence" value="ECO:0007669"/>
    <property type="project" value="UniProtKB-KW"/>
</dbReference>
<name>A0A1H0I1L5_9RHOB</name>
<keyword evidence="2 5" id="KW-0238">DNA-binding</keyword>
<keyword evidence="3" id="KW-0804">Transcription</keyword>
<dbReference type="RefSeq" id="WP_149788420.1">
    <property type="nucleotide sequence ID" value="NZ_FNIO01000004.1"/>
</dbReference>
<sequence>MTGQTDSVLTEAALDTALRELIGYSMKRATAMVTADAARVLEPMGLRITTFSALTVICNAPGVRQTELAAALGMERSNSVAVIDTLEKAHWITRERSARDRRAIALQPTTAGIMRQKQARLALLTHEDRMFAGLSQIERRELVKLLSRIRA</sequence>
<dbReference type="PANTHER" id="PTHR42756">
    <property type="entry name" value="TRANSCRIPTIONAL REGULATOR, MARR"/>
    <property type="match status" value="1"/>
</dbReference>
<dbReference type="SUPFAM" id="SSF46785">
    <property type="entry name" value="Winged helix' DNA-binding domain"/>
    <property type="match status" value="1"/>
</dbReference>
<evidence type="ECO:0000256" key="3">
    <source>
        <dbReference type="ARBA" id="ARBA00023163"/>
    </source>
</evidence>
<dbReference type="Gene3D" id="1.10.10.10">
    <property type="entry name" value="Winged helix-like DNA-binding domain superfamily/Winged helix DNA-binding domain"/>
    <property type="match status" value="1"/>
</dbReference>
<dbReference type="EMBL" id="FQZZ01000004">
    <property type="protein sequence ID" value="SHK28041.1"/>
    <property type="molecule type" value="Genomic_DNA"/>
</dbReference>
<gene>
    <name evidence="5" type="ORF">SAMN05444142_104186</name>
</gene>
<organism evidence="5 6">
    <name type="scientific">Lutimaribacter pacificus</name>
    <dbReference type="NCBI Taxonomy" id="391948"/>
    <lineage>
        <taxon>Bacteria</taxon>
        <taxon>Pseudomonadati</taxon>
        <taxon>Pseudomonadota</taxon>
        <taxon>Alphaproteobacteria</taxon>
        <taxon>Rhodobacterales</taxon>
        <taxon>Roseobacteraceae</taxon>
        <taxon>Lutimaribacter</taxon>
    </lineage>
</organism>
<keyword evidence="6" id="KW-1185">Reference proteome</keyword>